<name>A0ABP5GVP3_9ACTN</name>
<keyword evidence="3" id="KW-1185">Reference proteome</keyword>
<comment type="caution">
    <text evidence="2">The sequence shown here is derived from an EMBL/GenBank/DDBJ whole genome shotgun (WGS) entry which is preliminary data.</text>
</comment>
<dbReference type="InterPro" id="IPR036513">
    <property type="entry name" value="STAS_dom_sf"/>
</dbReference>
<evidence type="ECO:0000259" key="1">
    <source>
        <dbReference type="Pfam" id="PF13683"/>
    </source>
</evidence>
<evidence type="ECO:0000313" key="3">
    <source>
        <dbReference type="Proteomes" id="UP001500751"/>
    </source>
</evidence>
<protein>
    <recommendedName>
        <fullName evidence="1">Integrase catalytic domain-containing protein</fullName>
    </recommendedName>
</protein>
<dbReference type="InterPro" id="IPR001584">
    <property type="entry name" value="Integrase_cat-core"/>
</dbReference>
<organism evidence="2 3">
    <name type="scientific">Catenulispora yoronensis</name>
    <dbReference type="NCBI Taxonomy" id="450799"/>
    <lineage>
        <taxon>Bacteria</taxon>
        <taxon>Bacillati</taxon>
        <taxon>Actinomycetota</taxon>
        <taxon>Actinomycetes</taxon>
        <taxon>Catenulisporales</taxon>
        <taxon>Catenulisporaceae</taxon>
        <taxon>Catenulispora</taxon>
    </lineage>
</organism>
<accession>A0ABP5GVP3</accession>
<reference evidence="3" key="1">
    <citation type="journal article" date="2019" name="Int. J. Syst. Evol. Microbiol.">
        <title>The Global Catalogue of Microorganisms (GCM) 10K type strain sequencing project: providing services to taxonomists for standard genome sequencing and annotation.</title>
        <authorList>
            <consortium name="The Broad Institute Genomics Platform"/>
            <consortium name="The Broad Institute Genome Sequencing Center for Infectious Disease"/>
            <person name="Wu L."/>
            <person name="Ma J."/>
        </authorList>
    </citation>
    <scope>NUCLEOTIDE SEQUENCE [LARGE SCALE GENOMIC DNA]</scope>
    <source>
        <strain evidence="3">JCM 16014</strain>
    </source>
</reference>
<gene>
    <name evidence="2" type="ORF">GCM10009839_69270</name>
</gene>
<dbReference type="SUPFAM" id="SSF52091">
    <property type="entry name" value="SpoIIaa-like"/>
    <property type="match status" value="1"/>
</dbReference>
<dbReference type="Gene3D" id="3.30.750.24">
    <property type="entry name" value="STAS domain"/>
    <property type="match status" value="1"/>
</dbReference>
<feature type="domain" description="Integrase catalytic" evidence="1">
    <location>
        <begin position="49"/>
        <end position="107"/>
    </location>
</feature>
<dbReference type="EMBL" id="BAAAQN010000053">
    <property type="protein sequence ID" value="GAA2052137.1"/>
    <property type="molecule type" value="Genomic_DNA"/>
</dbReference>
<evidence type="ECO:0000313" key="2">
    <source>
        <dbReference type="EMBL" id="GAA2052137.1"/>
    </source>
</evidence>
<dbReference type="SUPFAM" id="SSF53098">
    <property type="entry name" value="Ribonuclease H-like"/>
    <property type="match status" value="1"/>
</dbReference>
<dbReference type="Proteomes" id="UP001500751">
    <property type="component" value="Unassembled WGS sequence"/>
</dbReference>
<sequence>MIIGGLKRVRAHEGSLEIVCTQERILKIFRITRLWQTFRFHDSVVIRTCVRAPRQNSIMERWFRSLRAELTDRTLIWNLEHLMWLLREYESFYNGHRPHRSLDQAAPTCPVPEKVIDLDEFRVRRHDRARGILHEYQQVA</sequence>
<dbReference type="InterPro" id="IPR012337">
    <property type="entry name" value="RNaseH-like_sf"/>
</dbReference>
<proteinExistence type="predicted"/>
<dbReference type="Pfam" id="PF13683">
    <property type="entry name" value="rve_3"/>
    <property type="match status" value="1"/>
</dbReference>
<dbReference type="CDD" id="cd07043">
    <property type="entry name" value="STAS_anti-anti-sigma_factors"/>
    <property type="match status" value="1"/>
</dbReference>